<sequence>MSVIQQIQAQLGDLDAWLVPHEDAYLGEYLPAANERLAFVSGFTGSAGVALVTRDALHVWVDGRYTVQVKTQVPAGTQVHHLHESPIADFFAQLPQGSRVGFDSYCVSARQLRLWREGAPGVEFVHGPNLVDACWPSRPALPSAKGFALPTSLTGKTCQQKRQDLVRGFAPKADVALIAQPDSMAWLTNLRGADVPCLPVLLMRGLLAADGQLKMFVDQERLPAEAELGEGVEVLAPAQLAAELTALNGKKVLVDEALTPAYLVDALKAAGATLVLGADPALVPKAAKNAVEITAMSEAHLRDGVAVSQFLCWLDAIVAQGQRPDEAALAEQLEGYRKAQADYLEPSFDTISAAGANAALPHYNFRNGAPATLPQNGLYLVDSGGQYRLGTTDVTRTVAIGEISDEQRRLYTLVLKGHIALSRALFVKGTCGHQLDALARSPLWAQGYDYDHGTGHGVGQCLSVHEGPQRIGKAANNHPLLPGMVLSNEPGYYREGAFGIRIENLVVVQERQAPGDRSVLGFADLTFIPMDKRLVDKALLSADELAWWNQYHGQVLAKIGPRVTGHTLDWLKAACAPL</sequence>
<gene>
    <name evidence="7" type="ORF">B3C1_09952</name>
</gene>
<dbReference type="Pfam" id="PF16189">
    <property type="entry name" value="Creatinase_N_2"/>
    <property type="match status" value="1"/>
</dbReference>
<dbReference type="AlphaFoldDB" id="K2JGN4"/>
<dbReference type="InterPro" id="IPR032416">
    <property type="entry name" value="Peptidase_M24_C"/>
</dbReference>
<keyword evidence="2" id="KW-0479">Metal-binding</keyword>
<dbReference type="EMBL" id="AMRI01000012">
    <property type="protein sequence ID" value="EKE73712.1"/>
    <property type="molecule type" value="Genomic_DNA"/>
</dbReference>
<dbReference type="STRING" id="745411.B3C1_09952"/>
<dbReference type="Pfam" id="PF00557">
    <property type="entry name" value="Peptidase_M24"/>
    <property type="match status" value="1"/>
</dbReference>
<dbReference type="GO" id="GO:0070006">
    <property type="term" value="F:metalloaminopeptidase activity"/>
    <property type="evidence" value="ECO:0007669"/>
    <property type="project" value="InterPro"/>
</dbReference>
<dbReference type="Gene3D" id="3.90.230.10">
    <property type="entry name" value="Creatinase/methionine aminopeptidase superfamily"/>
    <property type="match status" value="1"/>
</dbReference>
<dbReference type="InterPro" id="IPR000587">
    <property type="entry name" value="Creatinase_N"/>
</dbReference>
<comment type="similarity">
    <text evidence="1">Belongs to the peptidase M24B family.</text>
</comment>
<accession>K2JGN4</accession>
<dbReference type="PANTHER" id="PTHR43763:SF6">
    <property type="entry name" value="XAA-PRO AMINOPEPTIDASE 1"/>
    <property type="match status" value="1"/>
</dbReference>
<evidence type="ECO:0000313" key="7">
    <source>
        <dbReference type="EMBL" id="EKE73712.1"/>
    </source>
</evidence>
<evidence type="ECO:0000313" key="8">
    <source>
        <dbReference type="Proteomes" id="UP000006755"/>
    </source>
</evidence>
<evidence type="ECO:0000259" key="4">
    <source>
        <dbReference type="Pfam" id="PF00557"/>
    </source>
</evidence>
<keyword evidence="7" id="KW-0645">Protease</keyword>
<organism evidence="7 8">
    <name type="scientific">Gallaecimonas xiamenensis 3-C-1</name>
    <dbReference type="NCBI Taxonomy" id="745411"/>
    <lineage>
        <taxon>Bacteria</taxon>
        <taxon>Pseudomonadati</taxon>
        <taxon>Pseudomonadota</taxon>
        <taxon>Gammaproteobacteria</taxon>
        <taxon>Enterobacterales</taxon>
        <taxon>Gallaecimonadaceae</taxon>
        <taxon>Gallaecimonas</taxon>
    </lineage>
</organism>
<feature type="domain" description="Peptidase M24" evidence="4">
    <location>
        <begin position="295"/>
        <end position="510"/>
    </location>
</feature>
<dbReference type="InterPro" id="IPR000994">
    <property type="entry name" value="Pept_M24"/>
</dbReference>
<dbReference type="InterPro" id="IPR033740">
    <property type="entry name" value="Pept_M24B"/>
</dbReference>
<evidence type="ECO:0000259" key="5">
    <source>
        <dbReference type="Pfam" id="PF01321"/>
    </source>
</evidence>
<keyword evidence="8" id="KW-1185">Reference proteome</keyword>
<evidence type="ECO:0000256" key="3">
    <source>
        <dbReference type="ARBA" id="ARBA00022801"/>
    </source>
</evidence>
<dbReference type="RefSeq" id="WP_008484589.1">
    <property type="nucleotide sequence ID" value="NZ_AMRI01000012.1"/>
</dbReference>
<dbReference type="CDD" id="cd01085">
    <property type="entry name" value="APP"/>
    <property type="match status" value="1"/>
</dbReference>
<dbReference type="FunFam" id="3.90.230.10:FF:000009">
    <property type="entry name" value="xaa-Pro aminopeptidase 2"/>
    <property type="match status" value="1"/>
</dbReference>
<dbReference type="Gene3D" id="3.40.350.10">
    <property type="entry name" value="Creatinase/prolidase N-terminal domain"/>
    <property type="match status" value="2"/>
</dbReference>
<dbReference type="SUPFAM" id="SSF55920">
    <property type="entry name" value="Creatinase/aminopeptidase"/>
    <property type="match status" value="1"/>
</dbReference>
<keyword evidence="7" id="KW-0031">Aminopeptidase</keyword>
<dbReference type="SUPFAM" id="SSF53092">
    <property type="entry name" value="Creatinase/prolidase N-terminal domain"/>
    <property type="match status" value="1"/>
</dbReference>
<feature type="domain" description="Peptidase M24 C-terminal" evidence="6">
    <location>
        <begin position="519"/>
        <end position="578"/>
    </location>
</feature>
<reference evidence="7 8" key="1">
    <citation type="journal article" date="2012" name="J. Bacteriol.">
        <title>Genome Sequence of Gallaecimonas xiamenensis Type Strain 3-C-1.</title>
        <authorList>
            <person name="Lai Q."/>
            <person name="Wang L."/>
            <person name="Wang W."/>
            <person name="Shao Z."/>
        </authorList>
    </citation>
    <scope>NUCLEOTIDE SEQUENCE [LARGE SCALE GENOMIC DNA]</scope>
    <source>
        <strain evidence="7 8">3-C-1</strain>
    </source>
</reference>
<evidence type="ECO:0000256" key="1">
    <source>
        <dbReference type="ARBA" id="ARBA00008766"/>
    </source>
</evidence>
<dbReference type="InterPro" id="IPR029149">
    <property type="entry name" value="Creatin/AminoP/Spt16_N"/>
</dbReference>
<dbReference type="PATRIC" id="fig|745411.4.peg.1952"/>
<keyword evidence="3" id="KW-0378">Hydrolase</keyword>
<evidence type="ECO:0000256" key="2">
    <source>
        <dbReference type="ARBA" id="ARBA00022723"/>
    </source>
</evidence>
<evidence type="ECO:0000259" key="6">
    <source>
        <dbReference type="Pfam" id="PF16188"/>
    </source>
</evidence>
<dbReference type="GO" id="GO:0005737">
    <property type="term" value="C:cytoplasm"/>
    <property type="evidence" value="ECO:0007669"/>
    <property type="project" value="UniProtKB-ARBA"/>
</dbReference>
<dbReference type="Pfam" id="PF16188">
    <property type="entry name" value="Peptidase_M24_C"/>
    <property type="match status" value="1"/>
</dbReference>
<dbReference type="PANTHER" id="PTHR43763">
    <property type="entry name" value="XAA-PRO AMINOPEPTIDASE 1"/>
    <property type="match status" value="1"/>
</dbReference>
<dbReference type="InterPro" id="IPR050422">
    <property type="entry name" value="X-Pro_aminopeptidase_P"/>
</dbReference>
<comment type="caution">
    <text evidence="7">The sequence shown here is derived from an EMBL/GenBank/DDBJ whole genome shotgun (WGS) entry which is preliminary data.</text>
</comment>
<protein>
    <submittedName>
        <fullName evidence="7">Xaa-Pro aminopeptidase</fullName>
    </submittedName>
</protein>
<dbReference type="Proteomes" id="UP000006755">
    <property type="component" value="Unassembled WGS sequence"/>
</dbReference>
<dbReference type="InterPro" id="IPR036005">
    <property type="entry name" value="Creatinase/aminopeptidase-like"/>
</dbReference>
<dbReference type="GO" id="GO:0046872">
    <property type="term" value="F:metal ion binding"/>
    <property type="evidence" value="ECO:0007669"/>
    <property type="project" value="UniProtKB-KW"/>
</dbReference>
<feature type="domain" description="Creatinase N-terminal" evidence="5">
    <location>
        <begin position="14"/>
        <end position="133"/>
    </location>
</feature>
<dbReference type="eggNOG" id="COG0006">
    <property type="taxonomic scope" value="Bacteria"/>
</dbReference>
<name>K2JGN4_9GAMM</name>
<proteinExistence type="inferred from homology"/>
<dbReference type="Pfam" id="PF01321">
    <property type="entry name" value="Creatinase_N"/>
    <property type="match status" value="1"/>
</dbReference>